<sequence>MNKYYDLIKSSIITESTNKKMEFQNEYTFKVDNKANKIEIKKAIKSIFNVKVLDVRTINVLPKFKRRGKHSGFTSGYKKAIIKLVPGQKIDIFINK</sequence>
<organism evidence="5 6">
    <name type="scientific">Texas Phoenix palm phytoplasma</name>
    <dbReference type="NCBI Taxonomy" id="176709"/>
    <lineage>
        <taxon>Bacteria</taxon>
        <taxon>Bacillati</taxon>
        <taxon>Mycoplasmatota</taxon>
        <taxon>Mollicutes</taxon>
        <taxon>Acholeplasmatales</taxon>
        <taxon>Acholeplasmataceae</taxon>
        <taxon>Candidatus Phytoplasma</taxon>
        <taxon>16SrIV (Coconut lethal yellows group)</taxon>
    </lineage>
</organism>
<protein>
    <recommendedName>
        <fullName evidence="4">Large ribosomal subunit protein uL23</fullName>
    </recommendedName>
</protein>
<keyword evidence="4" id="KW-0694">RNA-binding</keyword>
<dbReference type="Gene3D" id="3.30.70.330">
    <property type="match status" value="1"/>
</dbReference>
<dbReference type="InterPro" id="IPR012678">
    <property type="entry name" value="Ribosomal_uL23/eL15/eS24_sf"/>
</dbReference>
<dbReference type="HAMAP" id="MF_01369_B">
    <property type="entry name" value="Ribosomal_uL23_B"/>
    <property type="match status" value="1"/>
</dbReference>
<reference evidence="5" key="1">
    <citation type="submission" date="2019-10" db="EMBL/GenBank/DDBJ databases">
        <title>Whole Genome Sequencing and Characterization of Texas Phoenix Palm Decline Phytoplasma Belongs to Lethal Yellowing (16SrIV) Group.</title>
        <authorList>
            <person name="Bao M."/>
        </authorList>
    </citation>
    <scope>NUCLEOTIDE SEQUENCE [LARGE SCALE GENOMIC DNA]</scope>
    <source>
        <strain evidence="5">ACPD</strain>
    </source>
</reference>
<dbReference type="InterPro" id="IPR013025">
    <property type="entry name" value="Ribosomal_uL23-like"/>
</dbReference>
<dbReference type="GO" id="GO:0005840">
    <property type="term" value="C:ribosome"/>
    <property type="evidence" value="ECO:0007669"/>
    <property type="project" value="UniProtKB-KW"/>
</dbReference>
<dbReference type="EMBL" id="VBRA02000009">
    <property type="protein sequence ID" value="MBP3059417.1"/>
    <property type="molecule type" value="Genomic_DNA"/>
</dbReference>
<gene>
    <name evidence="4 5" type="primary">rplW</name>
    <name evidence="5" type="ORF">FEF22_001285</name>
</gene>
<dbReference type="RefSeq" id="WP_138107907.1">
    <property type="nucleotide sequence ID" value="NZ_VBRA02000009.1"/>
</dbReference>
<dbReference type="Pfam" id="PF00276">
    <property type="entry name" value="Ribosomal_L23"/>
    <property type="match status" value="1"/>
</dbReference>
<dbReference type="PANTHER" id="PTHR11620">
    <property type="entry name" value="60S RIBOSOMAL PROTEIN L23A"/>
    <property type="match status" value="1"/>
</dbReference>
<evidence type="ECO:0000256" key="1">
    <source>
        <dbReference type="ARBA" id="ARBA00006700"/>
    </source>
</evidence>
<evidence type="ECO:0000256" key="3">
    <source>
        <dbReference type="ARBA" id="ARBA00023274"/>
    </source>
</evidence>
<dbReference type="Proteomes" id="UP001192346">
    <property type="component" value="Unassembled WGS sequence"/>
</dbReference>
<keyword evidence="6" id="KW-1185">Reference proteome</keyword>
<comment type="subunit">
    <text evidence="4">Part of the 50S ribosomal subunit. Contacts protein L29, and trigger factor when it is bound to the ribosome.</text>
</comment>
<evidence type="ECO:0000313" key="5">
    <source>
        <dbReference type="EMBL" id="MBP3059417.1"/>
    </source>
</evidence>
<keyword evidence="3 4" id="KW-0687">Ribonucleoprotein</keyword>
<proteinExistence type="inferred from homology"/>
<dbReference type="InterPro" id="IPR012677">
    <property type="entry name" value="Nucleotide-bd_a/b_plait_sf"/>
</dbReference>
<accession>A0ABS5BIL4</accession>
<comment type="function">
    <text evidence="4">One of the early assembly proteins it binds 23S rRNA. One of the proteins that surrounds the polypeptide exit tunnel on the outside of the ribosome. Forms the main docking site for trigger factor binding to the ribosome.</text>
</comment>
<dbReference type="SUPFAM" id="SSF54189">
    <property type="entry name" value="Ribosomal proteins S24e, L23 and L15e"/>
    <property type="match status" value="1"/>
</dbReference>
<comment type="similarity">
    <text evidence="1 4">Belongs to the universal ribosomal protein uL23 family.</text>
</comment>
<comment type="caution">
    <text evidence="5">The sequence shown here is derived from an EMBL/GenBank/DDBJ whole genome shotgun (WGS) entry which is preliminary data.</text>
</comment>
<evidence type="ECO:0000256" key="4">
    <source>
        <dbReference type="HAMAP-Rule" id="MF_01369"/>
    </source>
</evidence>
<evidence type="ECO:0000256" key="2">
    <source>
        <dbReference type="ARBA" id="ARBA00022980"/>
    </source>
</evidence>
<dbReference type="NCBIfam" id="NF004363">
    <property type="entry name" value="PRK05738.2-4"/>
    <property type="match status" value="1"/>
</dbReference>
<keyword evidence="4" id="KW-0699">rRNA-binding</keyword>
<keyword evidence="2 4" id="KW-0689">Ribosomal protein</keyword>
<name>A0ABS5BIL4_9MOLU</name>
<evidence type="ECO:0000313" key="6">
    <source>
        <dbReference type="Proteomes" id="UP001192346"/>
    </source>
</evidence>